<dbReference type="Pfam" id="PF02720">
    <property type="entry name" value="DUF222"/>
    <property type="match status" value="1"/>
</dbReference>
<dbReference type="CDD" id="cd00085">
    <property type="entry name" value="HNHc"/>
    <property type="match status" value="1"/>
</dbReference>
<evidence type="ECO:0000256" key="1">
    <source>
        <dbReference type="ARBA" id="ARBA00023450"/>
    </source>
</evidence>
<dbReference type="SMART" id="SM00507">
    <property type="entry name" value="HNHc"/>
    <property type="match status" value="1"/>
</dbReference>
<dbReference type="Proteomes" id="UP001205337">
    <property type="component" value="Unassembled WGS sequence"/>
</dbReference>
<protein>
    <submittedName>
        <fullName evidence="3">HNH endonuclease</fullName>
    </submittedName>
</protein>
<comment type="similarity">
    <text evidence="1">Belongs to the Rv1128c/1148c/1588c/1702c/1945/3466 family.</text>
</comment>
<evidence type="ECO:0000313" key="3">
    <source>
        <dbReference type="EMBL" id="MCS0499432.1"/>
    </source>
</evidence>
<sequence length="454" mass="49167">MASITDSLTRLGDLSVPFAPVSVGGLADAELLVSQRWIAEVRRRLDAVAATVAGEIAHRSRRELGHAGLAQSEGVRTAEELIAKVSGTSARDARTLVKAAELLSVERPTMPEAPPVPRWQSLIGDAVAAASISVEAAELIRARLTAAAEGTTDDVLEEAVGQLLREAPGLTIEQLAIRAGRVRDELDLAGVAAREHELRAKRFLRVTPQLDGMTRVTGLLDPESAAIVVPILDAATSPRRGGPRFVDPHAIERAEDIVRDERTTEQLALDTLVDLVRAGAQVDPSKLLGDRKPAVRILVTKTDLDTRVGAAFFEGQTEAVSIDTAERFICASGAVPILFDGDGKALNLGRELRLFTEKQRIAMAARDGGCLMCGRPPSWCEAHHIDHWDEHGGRTDVDDGVLLCRFCHLTVHNNRWRIRRDGGDYLLEKPDRDGTLRHTPLPSRSPALERLLAG</sequence>
<keyword evidence="3" id="KW-0378">Hydrolase</keyword>
<organism evidence="3 4">
    <name type="scientific">Protaetiibacter mangrovi</name>
    <dbReference type="NCBI Taxonomy" id="2970926"/>
    <lineage>
        <taxon>Bacteria</taxon>
        <taxon>Bacillati</taxon>
        <taxon>Actinomycetota</taxon>
        <taxon>Actinomycetes</taxon>
        <taxon>Micrococcales</taxon>
        <taxon>Microbacteriaceae</taxon>
        <taxon>Protaetiibacter</taxon>
    </lineage>
</organism>
<dbReference type="Gene3D" id="1.10.30.50">
    <property type="match status" value="1"/>
</dbReference>
<gene>
    <name evidence="3" type="ORF">NUH29_07700</name>
</gene>
<dbReference type="InterPro" id="IPR002711">
    <property type="entry name" value="HNH"/>
</dbReference>
<reference evidence="3 4" key="1">
    <citation type="submission" date="2022-08" db="EMBL/GenBank/DDBJ databases">
        <authorList>
            <person name="Li F."/>
        </authorList>
    </citation>
    <scope>NUCLEOTIDE SEQUENCE [LARGE SCALE GENOMIC DNA]</scope>
    <source>
        <strain evidence="3 4">10F1B-8-1</strain>
    </source>
</reference>
<dbReference type="GO" id="GO:0004519">
    <property type="term" value="F:endonuclease activity"/>
    <property type="evidence" value="ECO:0007669"/>
    <property type="project" value="UniProtKB-KW"/>
</dbReference>
<proteinExistence type="inferred from homology"/>
<evidence type="ECO:0000313" key="4">
    <source>
        <dbReference type="Proteomes" id="UP001205337"/>
    </source>
</evidence>
<feature type="domain" description="HNH nuclease" evidence="2">
    <location>
        <begin position="358"/>
        <end position="409"/>
    </location>
</feature>
<dbReference type="InterPro" id="IPR003870">
    <property type="entry name" value="DUF222"/>
</dbReference>
<accession>A0ABT1ZFG2</accession>
<dbReference type="InterPro" id="IPR003615">
    <property type="entry name" value="HNH_nuc"/>
</dbReference>
<name>A0ABT1ZFG2_9MICO</name>
<evidence type="ECO:0000259" key="2">
    <source>
        <dbReference type="SMART" id="SM00507"/>
    </source>
</evidence>
<dbReference type="EMBL" id="JANTHX010000007">
    <property type="protein sequence ID" value="MCS0499432.1"/>
    <property type="molecule type" value="Genomic_DNA"/>
</dbReference>
<dbReference type="RefSeq" id="WP_258798475.1">
    <property type="nucleotide sequence ID" value="NZ_JANTHX010000007.1"/>
</dbReference>
<keyword evidence="3" id="KW-0255">Endonuclease</keyword>
<dbReference type="Pfam" id="PF01844">
    <property type="entry name" value="HNH"/>
    <property type="match status" value="1"/>
</dbReference>
<comment type="caution">
    <text evidence="3">The sequence shown here is derived from an EMBL/GenBank/DDBJ whole genome shotgun (WGS) entry which is preliminary data.</text>
</comment>
<keyword evidence="3" id="KW-0540">Nuclease</keyword>
<keyword evidence="4" id="KW-1185">Reference proteome</keyword>